<name>A0A7E4ZQ71_PANRE</name>
<accession>A0A7E4ZQ71</accession>
<sequence>MENYQRDLPYPVSYDMVNGNNVNHDDRPHVDTRRSAPTFVQNPPINTNPFLDPAFDTRPNFHRGASIDSPIYHQTPPFKLPSPTDRKKPSPLRRQGIYYSLSADGTSIERQLFLDSPASIGNRLSFNDRPSLGEFIDNQAVDNLENRLSPNNKPIFNYSKTVFRRSEANPQDDYINELNEQATTRPSLKCHDLGALGIVLDPSGYIRLRERARQRASAIRVEDFNDYGEKRAIEEAKQRANLMNFDNRRSVPKPERRPTPFPDQYAAESIPKTRPGTETSRFGFHRSMALSQPALKAIPKAAPRASLNSKQVVQPRWR</sequence>
<reference evidence="3" key="2">
    <citation type="submission" date="2020-10" db="UniProtKB">
        <authorList>
            <consortium name="WormBaseParasite"/>
        </authorList>
    </citation>
    <scope>IDENTIFICATION</scope>
</reference>
<protein>
    <submittedName>
        <fullName evidence="3">Pal1-domain-containing protein</fullName>
    </submittedName>
</protein>
<dbReference type="AlphaFoldDB" id="A0A7E4ZQ71"/>
<keyword evidence="2" id="KW-1185">Reference proteome</keyword>
<evidence type="ECO:0000313" key="2">
    <source>
        <dbReference type="Proteomes" id="UP000492821"/>
    </source>
</evidence>
<organism evidence="2 3">
    <name type="scientific">Panagrellus redivivus</name>
    <name type="common">Microworm</name>
    <dbReference type="NCBI Taxonomy" id="6233"/>
    <lineage>
        <taxon>Eukaryota</taxon>
        <taxon>Metazoa</taxon>
        <taxon>Ecdysozoa</taxon>
        <taxon>Nematoda</taxon>
        <taxon>Chromadorea</taxon>
        <taxon>Rhabditida</taxon>
        <taxon>Tylenchina</taxon>
        <taxon>Panagrolaimomorpha</taxon>
        <taxon>Panagrolaimoidea</taxon>
        <taxon>Panagrolaimidae</taxon>
        <taxon>Panagrellus</taxon>
    </lineage>
</organism>
<feature type="region of interest" description="Disordered" evidence="1">
    <location>
        <begin position="299"/>
        <end position="318"/>
    </location>
</feature>
<feature type="compositionally biased region" description="Basic and acidic residues" evidence="1">
    <location>
        <begin position="248"/>
        <end position="258"/>
    </location>
</feature>
<dbReference type="Proteomes" id="UP000492821">
    <property type="component" value="Unassembled WGS sequence"/>
</dbReference>
<reference evidence="2" key="1">
    <citation type="journal article" date="2013" name="Genetics">
        <title>The draft genome and transcriptome of Panagrellus redivivus are shaped by the harsh demands of a free-living lifestyle.</title>
        <authorList>
            <person name="Srinivasan J."/>
            <person name="Dillman A.R."/>
            <person name="Macchietto M.G."/>
            <person name="Heikkinen L."/>
            <person name="Lakso M."/>
            <person name="Fracchia K.M."/>
            <person name="Antoshechkin I."/>
            <person name="Mortazavi A."/>
            <person name="Wong G."/>
            <person name="Sternberg P.W."/>
        </authorList>
    </citation>
    <scope>NUCLEOTIDE SEQUENCE [LARGE SCALE GENOMIC DNA]</scope>
    <source>
        <strain evidence="2">MT8872</strain>
    </source>
</reference>
<feature type="region of interest" description="Disordered" evidence="1">
    <location>
        <begin position="248"/>
        <end position="280"/>
    </location>
</feature>
<dbReference type="WBParaSite" id="Pan_g1084.t1">
    <property type="protein sequence ID" value="Pan_g1084.t1"/>
    <property type="gene ID" value="Pan_g1084"/>
</dbReference>
<proteinExistence type="predicted"/>
<feature type="region of interest" description="Disordered" evidence="1">
    <location>
        <begin position="63"/>
        <end position="92"/>
    </location>
</feature>
<evidence type="ECO:0000256" key="1">
    <source>
        <dbReference type="SAM" id="MobiDB-lite"/>
    </source>
</evidence>
<evidence type="ECO:0000313" key="3">
    <source>
        <dbReference type="WBParaSite" id="Pan_g1084.t1"/>
    </source>
</evidence>